<feature type="disulfide bond" evidence="20">
    <location>
        <begin position="1419"/>
        <end position="1483"/>
    </location>
</feature>
<dbReference type="PROSITE" id="PS50070">
    <property type="entry name" value="KRINGLE_2"/>
    <property type="match status" value="1"/>
</dbReference>
<dbReference type="InterPro" id="IPR016187">
    <property type="entry name" value="CTDL_fold"/>
</dbReference>
<feature type="disulfide bond" evidence="20">
    <location>
        <begin position="522"/>
        <end position="583"/>
    </location>
</feature>
<dbReference type="Gene3D" id="2.40.10.10">
    <property type="entry name" value="Trypsin-like serine proteases"/>
    <property type="match status" value="1"/>
</dbReference>
<reference evidence="28" key="1">
    <citation type="submission" date="2020-11" db="EMBL/GenBank/DDBJ databases">
        <authorList>
            <person name="Tran Van P."/>
        </authorList>
    </citation>
    <scope>NUCLEOTIDE SEQUENCE</scope>
</reference>
<dbReference type="OrthoDB" id="6380610at2759"/>
<dbReference type="Gene3D" id="3.10.250.10">
    <property type="entry name" value="SRCR-like domain"/>
    <property type="match status" value="3"/>
</dbReference>
<proteinExistence type="predicted"/>
<dbReference type="PROSITE" id="PS50948">
    <property type="entry name" value="PAN"/>
    <property type="match status" value="1"/>
</dbReference>
<keyword evidence="10" id="KW-0677">Repeat</keyword>
<keyword evidence="15 20" id="KW-1015">Disulfide bond</keyword>
<dbReference type="PROSITE" id="PS01209">
    <property type="entry name" value="LDLRA_1"/>
    <property type="match status" value="2"/>
</dbReference>
<feature type="domain" description="Peptidase S1" evidence="24">
    <location>
        <begin position="1547"/>
        <end position="1792"/>
    </location>
</feature>
<feature type="region of interest" description="Disordered" evidence="22">
    <location>
        <begin position="213"/>
        <end position="237"/>
    </location>
</feature>
<feature type="disulfide bond" evidence="19">
    <location>
        <begin position="1350"/>
        <end position="1368"/>
    </location>
</feature>
<dbReference type="CDD" id="cd01099">
    <property type="entry name" value="PAN_AP_HGF"/>
    <property type="match status" value="1"/>
</dbReference>
<feature type="domain" description="SRCR" evidence="25">
    <location>
        <begin position="1236"/>
        <end position="1337"/>
    </location>
</feature>
<evidence type="ECO:0000256" key="15">
    <source>
        <dbReference type="ARBA" id="ARBA00023157"/>
    </source>
</evidence>
<evidence type="ECO:0000256" key="14">
    <source>
        <dbReference type="ARBA" id="ARBA00023136"/>
    </source>
</evidence>
<dbReference type="InterPro" id="IPR038178">
    <property type="entry name" value="Kringle_sf"/>
</dbReference>
<dbReference type="GO" id="GO:0006508">
    <property type="term" value="P:proteolysis"/>
    <property type="evidence" value="ECO:0007669"/>
    <property type="project" value="UniProtKB-KW"/>
</dbReference>
<dbReference type="Gene3D" id="2.40.20.10">
    <property type="entry name" value="Plasminogen Kringle 4"/>
    <property type="match status" value="1"/>
</dbReference>
<dbReference type="Pfam" id="PF00024">
    <property type="entry name" value="PAN_1"/>
    <property type="match status" value="1"/>
</dbReference>
<dbReference type="Pfam" id="PF00089">
    <property type="entry name" value="Trypsin"/>
    <property type="match status" value="1"/>
</dbReference>
<dbReference type="SUPFAM" id="SSF57424">
    <property type="entry name" value="LDL receptor-like module"/>
    <property type="match status" value="3"/>
</dbReference>
<dbReference type="InterPro" id="IPR013806">
    <property type="entry name" value="Kringle-like"/>
</dbReference>
<evidence type="ECO:0000256" key="2">
    <source>
        <dbReference type="ARBA" id="ARBA00004613"/>
    </source>
</evidence>
<dbReference type="Pfam" id="PF00057">
    <property type="entry name" value="Ldl_recept_a"/>
    <property type="match status" value="3"/>
</dbReference>
<dbReference type="Proteomes" id="UP000677054">
    <property type="component" value="Unassembled WGS sequence"/>
</dbReference>
<evidence type="ECO:0000256" key="5">
    <source>
        <dbReference type="ARBA" id="ARBA00022525"/>
    </source>
</evidence>
<comment type="function">
    <text evidence="17">Involved in transvection phenomena (= synapsis-dependent gene expression), where the synaptic pairing of chromosomes carrying genes with which zeste interacts influences the expression of these genes. Zeste binds to DNA and stimulates transcription from a nearby promoter.</text>
</comment>
<dbReference type="FunFam" id="3.10.250.10:FF:000006">
    <property type="entry name" value="neurotrypsin isoform X2"/>
    <property type="match status" value="1"/>
</dbReference>
<feature type="disulfide bond" evidence="19">
    <location>
        <begin position="1214"/>
        <end position="1229"/>
    </location>
</feature>
<dbReference type="PROSITE" id="PS00021">
    <property type="entry name" value="KRINGLE_1"/>
    <property type="match status" value="1"/>
</dbReference>
<dbReference type="SUPFAM" id="SSF57414">
    <property type="entry name" value="Hairpin loop containing domain-like"/>
    <property type="match status" value="1"/>
</dbReference>
<feature type="disulfide bond" evidence="19">
    <location>
        <begin position="1202"/>
        <end position="1220"/>
    </location>
</feature>
<feature type="disulfide bond" evidence="20">
    <location>
        <begin position="509"/>
        <end position="573"/>
    </location>
</feature>
<evidence type="ECO:0000256" key="4">
    <source>
        <dbReference type="ARBA" id="ARBA00016807"/>
    </source>
</evidence>
<comment type="subcellular location">
    <subcellularLocation>
        <location evidence="1">Membrane</location>
        <topology evidence="1">Single-pass membrane protein</topology>
    </subcellularLocation>
    <subcellularLocation>
        <location evidence="2">Secreted</location>
    </subcellularLocation>
</comment>
<dbReference type="InterPro" id="IPR003609">
    <property type="entry name" value="Pan_app"/>
</dbReference>
<dbReference type="Gene3D" id="2.170.140.10">
    <property type="entry name" value="Chitin binding domain"/>
    <property type="match status" value="2"/>
</dbReference>
<dbReference type="FunFam" id="2.40.10.10:FF:000068">
    <property type="entry name" value="transmembrane protease serine 2"/>
    <property type="match status" value="1"/>
</dbReference>
<dbReference type="PANTHER" id="PTHR48071:SF18">
    <property type="entry name" value="DELETED IN MALIGNANT BRAIN TUMORS 1 PROTEIN-RELATED"/>
    <property type="match status" value="1"/>
</dbReference>
<dbReference type="PROSITE" id="PS00134">
    <property type="entry name" value="TRYPSIN_HIS"/>
    <property type="match status" value="1"/>
</dbReference>
<evidence type="ECO:0000256" key="10">
    <source>
        <dbReference type="ARBA" id="ARBA00022737"/>
    </source>
</evidence>
<name>A0A7R8XEG1_9CRUS</name>
<comment type="subunit">
    <text evidence="3">Self-associates forming complexes of several hundred monomers.</text>
</comment>
<dbReference type="Gene3D" id="3.50.4.10">
    <property type="entry name" value="Hepatocyte Growth Factor"/>
    <property type="match status" value="1"/>
</dbReference>
<dbReference type="InterPro" id="IPR018114">
    <property type="entry name" value="TRYPSIN_HIS"/>
</dbReference>
<keyword evidence="7 21" id="KW-0645">Protease</keyword>
<feature type="disulfide bond" evidence="18">
    <location>
        <begin position="1003"/>
        <end position="1042"/>
    </location>
</feature>
<dbReference type="PRINTS" id="PR00018">
    <property type="entry name" value="KRINGLE"/>
</dbReference>
<evidence type="ECO:0000256" key="6">
    <source>
        <dbReference type="ARBA" id="ARBA00022572"/>
    </source>
</evidence>
<dbReference type="InterPro" id="IPR043504">
    <property type="entry name" value="Peptidase_S1_PA_chymotrypsin"/>
</dbReference>
<dbReference type="SUPFAM" id="SSF56487">
    <property type="entry name" value="SRCR-like"/>
    <property type="match status" value="3"/>
</dbReference>
<evidence type="ECO:0000256" key="18">
    <source>
        <dbReference type="PROSITE-ProRule" id="PRU00121"/>
    </source>
</evidence>
<feature type="region of interest" description="Disordered" evidence="22">
    <location>
        <begin position="298"/>
        <end position="359"/>
    </location>
</feature>
<dbReference type="InterPro" id="IPR023415">
    <property type="entry name" value="LDLR_class-A_CS"/>
</dbReference>
<dbReference type="InterPro" id="IPR033116">
    <property type="entry name" value="TRYPSIN_SER"/>
</dbReference>
<feature type="domain" description="SRCR" evidence="25">
    <location>
        <begin position="1384"/>
        <end position="1494"/>
    </location>
</feature>
<dbReference type="EMBL" id="LR901637">
    <property type="protein sequence ID" value="CAD7249055.1"/>
    <property type="molecule type" value="Genomic_DNA"/>
</dbReference>
<evidence type="ECO:0000256" key="19">
    <source>
        <dbReference type="PROSITE-ProRule" id="PRU00124"/>
    </source>
</evidence>
<evidence type="ECO:0000256" key="3">
    <source>
        <dbReference type="ARBA" id="ARBA00011764"/>
    </source>
</evidence>
<dbReference type="InterPro" id="IPR000001">
    <property type="entry name" value="Kringle"/>
</dbReference>
<keyword evidence="16" id="KW-0325">Glycoprotein</keyword>
<dbReference type="InterPro" id="IPR018056">
    <property type="entry name" value="Kringle_CS"/>
</dbReference>
<dbReference type="CDD" id="cd00112">
    <property type="entry name" value="LDLa"/>
    <property type="match status" value="3"/>
</dbReference>
<dbReference type="PROSITE" id="PS50940">
    <property type="entry name" value="CHIT_BIND_II"/>
    <property type="match status" value="2"/>
</dbReference>
<dbReference type="InterPro" id="IPR009003">
    <property type="entry name" value="Peptidase_S1_PA"/>
</dbReference>
<feature type="domain" description="SRCR" evidence="25">
    <location>
        <begin position="484"/>
        <end position="584"/>
    </location>
</feature>
<feature type="compositionally biased region" description="Low complexity" evidence="22">
    <location>
        <begin position="217"/>
        <end position="229"/>
    </location>
</feature>
<feature type="disulfide bond" evidence="19">
    <location>
        <begin position="1076"/>
        <end position="1088"/>
    </location>
</feature>
<gene>
    <name evidence="28" type="ORF">DSTB1V02_LOCUS8856</name>
</gene>
<accession>A0A7R8XEG1</accession>
<evidence type="ECO:0000256" key="16">
    <source>
        <dbReference type="ARBA" id="ARBA00023180"/>
    </source>
</evidence>
<dbReference type="PROSITE" id="PS00135">
    <property type="entry name" value="TRYPSIN_SER"/>
    <property type="match status" value="1"/>
</dbReference>
<evidence type="ECO:0000259" key="27">
    <source>
        <dbReference type="PROSITE" id="PS50948"/>
    </source>
</evidence>
<dbReference type="PROSITE" id="PS50068">
    <property type="entry name" value="LDLRA_2"/>
    <property type="match status" value="3"/>
</dbReference>
<dbReference type="PRINTS" id="PR00258">
    <property type="entry name" value="SPERACTRCPTR"/>
</dbReference>
<dbReference type="GO" id="GO:0005576">
    <property type="term" value="C:extracellular region"/>
    <property type="evidence" value="ECO:0007669"/>
    <property type="project" value="UniProtKB-SubCell"/>
</dbReference>
<feature type="domain" description="Apple" evidence="27">
    <location>
        <begin position="1110"/>
        <end position="1191"/>
    </location>
</feature>
<dbReference type="Pfam" id="PF00051">
    <property type="entry name" value="Kringle"/>
    <property type="match status" value="1"/>
</dbReference>
<dbReference type="InterPro" id="IPR036772">
    <property type="entry name" value="SRCR-like_dom_sf"/>
</dbReference>
<evidence type="ECO:0000256" key="1">
    <source>
        <dbReference type="ARBA" id="ARBA00004167"/>
    </source>
</evidence>
<evidence type="ECO:0000256" key="20">
    <source>
        <dbReference type="PROSITE-ProRule" id="PRU00196"/>
    </source>
</evidence>
<dbReference type="PANTHER" id="PTHR48071">
    <property type="entry name" value="SRCR DOMAIN-CONTAINING PROTEIN"/>
    <property type="match status" value="1"/>
</dbReference>
<keyword evidence="29" id="KW-1185">Reference proteome</keyword>
<feature type="domain" description="Chitin-binding type-2" evidence="26">
    <location>
        <begin position="368"/>
        <end position="423"/>
    </location>
</feature>
<evidence type="ECO:0000259" key="23">
    <source>
        <dbReference type="PROSITE" id="PS50070"/>
    </source>
</evidence>
<dbReference type="SUPFAM" id="SSF57625">
    <property type="entry name" value="Invertebrate chitin-binding proteins"/>
    <property type="match status" value="2"/>
</dbReference>
<feature type="disulfide bond" evidence="20">
    <location>
        <begin position="555"/>
        <end position="565"/>
    </location>
</feature>
<dbReference type="GO" id="GO:0008061">
    <property type="term" value="F:chitin binding"/>
    <property type="evidence" value="ECO:0007669"/>
    <property type="project" value="InterPro"/>
</dbReference>
<dbReference type="Pfam" id="PF00530">
    <property type="entry name" value="SRCR"/>
    <property type="match status" value="3"/>
</dbReference>
<keyword evidence="11 21" id="KW-0378">Hydrolase</keyword>
<dbReference type="EMBL" id="CAJPEV010002120">
    <property type="protein sequence ID" value="CAG0895736.1"/>
    <property type="molecule type" value="Genomic_DNA"/>
</dbReference>
<sequence length="2101" mass="233244">MKIMARYECLQPEIQQLAKDLKKEVGIATKALEWDFKTAQFAFKRSMKKHVNELIVRENCHPMKGTILVLIQVPLWISLSMGLRNLAFGLPSHDMSVKFHQMEMEVGGALWFPNLVDMDHFLILPITFGLLNLLIIEVERRSVVGTPRGLHRLGLNFGRIMSVAIVPIATMQPAASGIQYRVEEDKTKPKTDEHKAENISRWKYGHRGDSEPTLRSVPVVTTTPTTTPTSVRQQGRNSNLQISCPQPTGLFLHPSDCTKFLNCWDNRMFVQQCPANLHFNARNRVCDWPNQARCMVVQAPPPHQPAQPPPRPQTQPPLRLSTRPPQRLPAPSPPRNTHIAPQSPAMPPRGRGSPNQQQAIVQEARKQHQLCPAEKGQFPHYADCSRFVNCWNGKPHIQKCAPGTLFNPEKGFCDHPHQVNCDQNTDGVGIIEPRMDSSISSVSMKASVSSSSSPAYKPASPKPGDAVVVMTPRQRTPPPSGQRLRLRGGKGPWEGYVQVFRDGQWGSVCDSQWTRQDASVVCRQLGFVRGAQKETQGEVFPGIPLERSHITEVKCLGNEENLSNCTLTLGSFCQPTVMAGVVCQNNSASRCNMGEVPHGGHCYKFFPDVKVSHQEAMMVCHSQSGHLVSIQTQEESDFISEWLLTLAESGIDSFGDSLHVMRVSHGVRCSAVEELLMCAREVEDRELMRTVPGRSGPLSRKSRVGDGLPSVNMSKAAVSLCHVFHWLRPSFPPLMEKKKPFLGEKRIPREDSALSDEVPRVNLIEPTGVECLGNAAVRRRSRGLLDFALTRLEPQQKLMKDKKSLTRFLALKCDEAENDEGPSPIDFHSPFPLVVDHGGVLAVNLIAPASPPRNLDVGSALSGLASRGVRIVRRSYRLLLGVKTALHTGGAQGLTGSGNVFYLWEHDVDELHFHKWWPGWNGKEVDPPRIRRSRLECITLKSFYLDDVSKVELNADYFFWSLEPCSKRIPFVCQMEQQDVGCIKGNGMGYRGNASVSQSGFPCLNWNSPDVMVILGRNAYSDLGIGNHRFCRNPDGDEAPWCFTPDGKFEYCDIPQCPQSLDDEPEKLLHRMQRSCQQNQFQCLAEECILSAYVCDGEQDCTNNLDEEYCVSYLKDFDIKPKHRLALTEVTKWRYINVDTCARRCVEAKNFVCHSFSYSEVLETCILSDENVETSGALESDKRYSYYERKSLRSNCSDMFICDNGKCLNHSSVCNGRQECGDESDEKVCKVPVIELKLQGGMKPHQGRVEVKAYGEWGVICDDKFGLSDAEVICRQLGYSLGALKTFSGSAFGSGSGKFLLDDLTCTGNESSIAECQFPGWGQHDCHAEEVAGVECRVALEECRDHEFECQSGECVPIDFLCDEVADCTDQSDEKDTCQLPLMVRLSRNDIPESRINESKEEMSGRVEVRYRGIWGSICDDGFDDNDATVICKMLGMAKQGRALKGGEFGAGAGPIWLDELQCDGTEESLMDCLHLPWGQSNCQHNEDAALECLPEGKDPVNIEILEATEGVASNEVLGTYPGLPEICGRKGVEYKPPLQSQTRGRIMSGRQATPGAHPWQASLRVRAGTSSAHWCGAVIVTPNHVLTAAHCLEDYPKGAYVVRVGDTDSQEVESEEKEFGIEEVRYHERKHEGIRYNNDVAILLLKGEGIRFGTKVHPICLPSPEVDYAPGMNCTISGWGSTGISYAYTLQEATIPILPIEQCRSPLVYGDRITPGMFCAGFLEGGIDSCQGDSGGPFVCYDNGNDSSLSLGQSVLGAMDSSSPMFPVSSRSRFNPDDVQLLLDEVELRKKVLLGPGKTSTQAAKTKAWNDIANVLFSKTRILRSGDEVKYEFIQLKQEAKQRETAYLESIRNRDRRASIRPPSETDSRILAMVEEPGTAPSISDVLEDSGSHRQQPEAEIEARGKLRPIDVVVRRFPSCLFEEYQDTGVDEEAVLVDRLLRAAQGREGREKYRSTPGKYRFDIDARDAASDAAGTEKHIRVHDGARVVHDGNVLVHEGDGEVSEAAPHRSRQLVRRWFAQHPSQLIVTDCEVVCSTSIPIDCEVVCSTFSPIDCEVICSTSIPIDREVVCSTSIPIDREVVCSTSIPTPVPRVIASVTH</sequence>
<dbReference type="PROSITE" id="PS00420">
    <property type="entry name" value="SRCR_1"/>
    <property type="match status" value="2"/>
</dbReference>
<evidence type="ECO:0000259" key="25">
    <source>
        <dbReference type="PROSITE" id="PS50287"/>
    </source>
</evidence>
<dbReference type="SUPFAM" id="SSF50494">
    <property type="entry name" value="Trypsin-like serine proteases"/>
    <property type="match status" value="1"/>
</dbReference>
<dbReference type="Gene3D" id="3.10.100.10">
    <property type="entry name" value="Mannose-Binding Protein A, subunit A"/>
    <property type="match status" value="1"/>
</dbReference>
<evidence type="ECO:0000313" key="28">
    <source>
        <dbReference type="EMBL" id="CAD7249055.1"/>
    </source>
</evidence>
<evidence type="ECO:0000256" key="12">
    <source>
        <dbReference type="ARBA" id="ARBA00022825"/>
    </source>
</evidence>
<feature type="disulfide bond" evidence="20">
    <location>
        <begin position="1463"/>
        <end position="1473"/>
    </location>
</feature>
<keyword evidence="13" id="KW-1133">Transmembrane helix</keyword>
<dbReference type="Gene3D" id="4.10.400.10">
    <property type="entry name" value="Low-density Lipoprotein Receptor"/>
    <property type="match status" value="3"/>
</dbReference>
<evidence type="ECO:0000256" key="11">
    <source>
        <dbReference type="ARBA" id="ARBA00022801"/>
    </source>
</evidence>
<keyword evidence="9" id="KW-0732">Signal</keyword>
<feature type="domain" description="Chitin-binding type-2" evidence="26">
    <location>
        <begin position="241"/>
        <end position="296"/>
    </location>
</feature>
<dbReference type="SUPFAM" id="SSF56436">
    <property type="entry name" value="C-type lectin-like"/>
    <property type="match status" value="1"/>
</dbReference>
<dbReference type="SMART" id="SM00494">
    <property type="entry name" value="ChtBD2"/>
    <property type="match status" value="2"/>
</dbReference>
<dbReference type="GO" id="GO:0004252">
    <property type="term" value="F:serine-type endopeptidase activity"/>
    <property type="evidence" value="ECO:0007669"/>
    <property type="project" value="InterPro"/>
</dbReference>
<dbReference type="SUPFAM" id="SSF57440">
    <property type="entry name" value="Kringle-like"/>
    <property type="match status" value="1"/>
</dbReference>
<dbReference type="FunFam" id="3.10.250.10:FF:000016">
    <property type="entry name" value="Scavenger receptor cysteine-rich protein type 12"/>
    <property type="match status" value="1"/>
</dbReference>
<dbReference type="InterPro" id="IPR001254">
    <property type="entry name" value="Trypsin_dom"/>
</dbReference>
<dbReference type="SMART" id="SM00202">
    <property type="entry name" value="SR"/>
    <property type="match status" value="3"/>
</dbReference>
<dbReference type="SMART" id="SM00192">
    <property type="entry name" value="LDLa"/>
    <property type="match status" value="3"/>
</dbReference>
<dbReference type="SMART" id="SM00020">
    <property type="entry name" value="Tryp_SPc"/>
    <property type="match status" value="1"/>
</dbReference>
<dbReference type="InterPro" id="IPR016186">
    <property type="entry name" value="C-type_lectin-like/link_sf"/>
</dbReference>
<feature type="compositionally biased region" description="Pro residues" evidence="22">
    <location>
        <begin position="299"/>
        <end position="315"/>
    </location>
</feature>
<evidence type="ECO:0000256" key="22">
    <source>
        <dbReference type="SAM" id="MobiDB-lite"/>
    </source>
</evidence>
<feature type="disulfide bond" evidence="20">
    <location>
        <begin position="1306"/>
        <end position="1316"/>
    </location>
</feature>
<dbReference type="GO" id="GO:0016020">
    <property type="term" value="C:membrane"/>
    <property type="evidence" value="ECO:0007669"/>
    <property type="project" value="UniProtKB-SubCell"/>
</dbReference>
<keyword evidence="6 18" id="KW-0420">Kringle</keyword>
<evidence type="ECO:0000256" key="17">
    <source>
        <dbReference type="ARBA" id="ARBA00025466"/>
    </source>
</evidence>
<evidence type="ECO:0000256" key="9">
    <source>
        <dbReference type="ARBA" id="ARBA00022729"/>
    </source>
</evidence>
<dbReference type="InterPro" id="IPR036055">
    <property type="entry name" value="LDL_receptor-like_sf"/>
</dbReference>
<organism evidence="28">
    <name type="scientific">Darwinula stevensoni</name>
    <dbReference type="NCBI Taxonomy" id="69355"/>
    <lineage>
        <taxon>Eukaryota</taxon>
        <taxon>Metazoa</taxon>
        <taxon>Ecdysozoa</taxon>
        <taxon>Arthropoda</taxon>
        <taxon>Crustacea</taxon>
        <taxon>Oligostraca</taxon>
        <taxon>Ostracoda</taxon>
        <taxon>Podocopa</taxon>
        <taxon>Podocopida</taxon>
        <taxon>Darwinulocopina</taxon>
        <taxon>Darwinuloidea</taxon>
        <taxon>Darwinulidae</taxon>
        <taxon>Darwinula</taxon>
    </lineage>
</organism>
<comment type="caution">
    <text evidence="20">Lacks conserved residue(s) required for the propagation of feature annotation.</text>
</comment>
<dbReference type="PROSITE" id="PS50240">
    <property type="entry name" value="TRYPSIN_DOM"/>
    <property type="match status" value="1"/>
</dbReference>
<evidence type="ECO:0000259" key="24">
    <source>
        <dbReference type="PROSITE" id="PS50240"/>
    </source>
</evidence>
<feature type="disulfide bond" evidence="20">
    <location>
        <begin position="1432"/>
        <end position="1493"/>
    </location>
</feature>
<dbReference type="Pfam" id="PF13873">
    <property type="entry name" value="Myb_DNA-bind_5"/>
    <property type="match status" value="1"/>
</dbReference>
<dbReference type="SMART" id="SM00130">
    <property type="entry name" value="KR"/>
    <property type="match status" value="1"/>
</dbReference>
<evidence type="ECO:0000256" key="8">
    <source>
        <dbReference type="ARBA" id="ARBA00022692"/>
    </source>
</evidence>
<feature type="compositionally biased region" description="Low complexity" evidence="22">
    <location>
        <begin position="444"/>
        <end position="459"/>
    </location>
</feature>
<protein>
    <recommendedName>
        <fullName evidence="4">Regulatory protein zeste</fullName>
    </recommendedName>
</protein>
<dbReference type="InterPro" id="IPR028002">
    <property type="entry name" value="Myb_DNA-bind_5"/>
</dbReference>
<feature type="disulfide bond" evidence="19">
    <location>
        <begin position="1095"/>
        <end position="1110"/>
    </location>
</feature>
<dbReference type="InterPro" id="IPR001190">
    <property type="entry name" value="SRCR"/>
</dbReference>
<feature type="disulfide bond" evidence="19">
    <location>
        <begin position="1083"/>
        <end position="1101"/>
    </location>
</feature>
<dbReference type="FunFam" id="2.40.20.10:FF:000001">
    <property type="entry name" value="Urokinase-type plasminogen activator"/>
    <property type="match status" value="1"/>
</dbReference>
<dbReference type="CDD" id="cd00108">
    <property type="entry name" value="KR"/>
    <property type="match status" value="1"/>
</dbReference>
<dbReference type="CDD" id="cd20069">
    <property type="entry name" value="5TM_Oxa1-like"/>
    <property type="match status" value="1"/>
</dbReference>
<dbReference type="CDD" id="cd00190">
    <property type="entry name" value="Tryp_SPc"/>
    <property type="match status" value="1"/>
</dbReference>
<evidence type="ECO:0000256" key="21">
    <source>
        <dbReference type="RuleBase" id="RU363034"/>
    </source>
</evidence>
<evidence type="ECO:0000259" key="26">
    <source>
        <dbReference type="PROSITE" id="PS50940"/>
    </source>
</evidence>
<keyword evidence="8" id="KW-0812">Transmembrane</keyword>
<dbReference type="InterPro" id="IPR002557">
    <property type="entry name" value="Chitin-bd_dom"/>
</dbReference>
<dbReference type="PRINTS" id="PR00261">
    <property type="entry name" value="LDLRECEPTOR"/>
</dbReference>
<evidence type="ECO:0000313" key="29">
    <source>
        <dbReference type="Proteomes" id="UP000677054"/>
    </source>
</evidence>
<keyword evidence="14" id="KW-0472">Membrane</keyword>
<feature type="domain" description="Kringle" evidence="23">
    <location>
        <begin position="981"/>
        <end position="1057"/>
    </location>
</feature>
<dbReference type="InterPro" id="IPR002172">
    <property type="entry name" value="LDrepeatLR_classA_rpt"/>
</dbReference>
<dbReference type="Pfam" id="PF01607">
    <property type="entry name" value="CBM_14"/>
    <property type="match status" value="2"/>
</dbReference>
<evidence type="ECO:0000256" key="13">
    <source>
        <dbReference type="ARBA" id="ARBA00022989"/>
    </source>
</evidence>
<dbReference type="FunFam" id="3.10.250.10:FF:000026">
    <property type="entry name" value="Tequila, isoform D"/>
    <property type="match status" value="1"/>
</dbReference>
<feature type="disulfide bond" evidence="19">
    <location>
        <begin position="1343"/>
        <end position="1355"/>
    </location>
</feature>
<keyword evidence="12 21" id="KW-0720">Serine protease</keyword>
<keyword evidence="5" id="KW-0964">Secreted</keyword>
<evidence type="ECO:0000256" key="7">
    <source>
        <dbReference type="ARBA" id="ARBA00022670"/>
    </source>
</evidence>
<dbReference type="SMART" id="SM00473">
    <property type="entry name" value="PAN_AP"/>
    <property type="match status" value="1"/>
</dbReference>
<feature type="region of interest" description="Disordered" evidence="22">
    <location>
        <begin position="444"/>
        <end position="466"/>
    </location>
</feature>
<dbReference type="InterPro" id="IPR036508">
    <property type="entry name" value="Chitin-bd_dom_sf"/>
</dbReference>
<dbReference type="CDD" id="cd00037">
    <property type="entry name" value="CLECT"/>
    <property type="match status" value="1"/>
</dbReference>
<dbReference type="PROSITE" id="PS50287">
    <property type="entry name" value="SRCR_2"/>
    <property type="match status" value="3"/>
</dbReference>